<dbReference type="RefSeq" id="XP_024324694.1">
    <property type="nucleotide sequence ID" value="XM_024467746.1"/>
</dbReference>
<feature type="domain" description="Protein kinase" evidence="5">
    <location>
        <begin position="68"/>
        <end position="281"/>
    </location>
</feature>
<evidence type="ECO:0000256" key="1">
    <source>
        <dbReference type="ARBA" id="ARBA00008874"/>
    </source>
</evidence>
<dbReference type="AlphaFoldDB" id="A0A177ADR3"/>
<gene>
    <name evidence="6" type="primary">PAK1</name>
    <name evidence="6" type="ORF">VC83_04110</name>
</gene>
<organism evidence="6">
    <name type="scientific">Pseudogymnoascus destructans</name>
    <dbReference type="NCBI Taxonomy" id="655981"/>
    <lineage>
        <taxon>Eukaryota</taxon>
        <taxon>Fungi</taxon>
        <taxon>Dikarya</taxon>
        <taxon>Ascomycota</taxon>
        <taxon>Pezizomycotina</taxon>
        <taxon>Leotiomycetes</taxon>
        <taxon>Thelebolales</taxon>
        <taxon>Thelebolaceae</taxon>
        <taxon>Pseudogymnoascus</taxon>
    </lineage>
</organism>
<keyword evidence="2" id="KW-0547">Nucleotide-binding</keyword>
<dbReference type="InterPro" id="IPR011009">
    <property type="entry name" value="Kinase-like_dom_sf"/>
</dbReference>
<keyword evidence="6" id="KW-0808">Transferase</keyword>
<comment type="similarity">
    <text evidence="1">Belongs to the protein kinase superfamily. STE Ser/Thr protein kinase family. STE20 subfamily.</text>
</comment>
<dbReference type="GO" id="GO:0004672">
    <property type="term" value="F:protein kinase activity"/>
    <property type="evidence" value="ECO:0007669"/>
    <property type="project" value="InterPro"/>
</dbReference>
<feature type="region of interest" description="Disordered" evidence="4">
    <location>
        <begin position="1"/>
        <end position="23"/>
    </location>
</feature>
<dbReference type="SUPFAM" id="SSF56112">
    <property type="entry name" value="Protein kinase-like (PK-like)"/>
    <property type="match status" value="1"/>
</dbReference>
<dbReference type="PANTHER" id="PTHR45832:SF22">
    <property type="entry name" value="SERINE_THREONINE-PROTEIN KINASE SAMKA-RELATED"/>
    <property type="match status" value="1"/>
</dbReference>
<keyword evidence="3" id="KW-0067">ATP-binding</keyword>
<dbReference type="GO" id="GO:0005524">
    <property type="term" value="F:ATP binding"/>
    <property type="evidence" value="ECO:0007669"/>
    <property type="project" value="UniProtKB-KW"/>
</dbReference>
<dbReference type="EMBL" id="KV441394">
    <property type="protein sequence ID" value="OAF59411.1"/>
    <property type="molecule type" value="Genomic_DNA"/>
</dbReference>
<evidence type="ECO:0000256" key="3">
    <source>
        <dbReference type="ARBA" id="ARBA00022840"/>
    </source>
</evidence>
<dbReference type="InterPro" id="IPR000719">
    <property type="entry name" value="Prot_kinase_dom"/>
</dbReference>
<dbReference type="InterPro" id="IPR051931">
    <property type="entry name" value="PAK3-like"/>
</dbReference>
<dbReference type="Pfam" id="PF00069">
    <property type="entry name" value="Pkinase"/>
    <property type="match status" value="1"/>
</dbReference>
<keyword evidence="6" id="KW-0418">Kinase</keyword>
<dbReference type="Gene3D" id="1.10.510.10">
    <property type="entry name" value="Transferase(Phosphotransferase) domain 1"/>
    <property type="match status" value="1"/>
</dbReference>
<protein>
    <submittedName>
        <fullName evidence="6">p21 protein (Cdc42 Rac)-activated kinase</fullName>
    </submittedName>
</protein>
<dbReference type="Proteomes" id="UP000077154">
    <property type="component" value="Unassembled WGS sequence"/>
</dbReference>
<accession>A0A177ADR3</accession>
<name>A0A177ADR3_9PEZI</name>
<evidence type="ECO:0000313" key="6">
    <source>
        <dbReference type="EMBL" id="OAF59411.1"/>
    </source>
</evidence>
<dbReference type="OrthoDB" id="3435944at2759"/>
<proteinExistence type="inferred from homology"/>
<evidence type="ECO:0000256" key="2">
    <source>
        <dbReference type="ARBA" id="ARBA00022741"/>
    </source>
</evidence>
<reference evidence="6" key="1">
    <citation type="submission" date="2016-03" db="EMBL/GenBank/DDBJ databases">
        <title>Updated assembly of Pseudogymnoascus destructans, the fungus causing white-nose syndrome of bats.</title>
        <authorList>
            <person name="Palmer J.M."/>
            <person name="Drees K.P."/>
            <person name="Foster J.T."/>
            <person name="Lindner D.L."/>
        </authorList>
    </citation>
    <scope>NUCLEOTIDE SEQUENCE [LARGE SCALE GENOMIC DNA]</scope>
    <source>
        <strain evidence="6">20631-21</strain>
    </source>
</reference>
<dbReference type="PROSITE" id="PS50011">
    <property type="entry name" value="PROTEIN_KINASE_DOM"/>
    <property type="match status" value="1"/>
</dbReference>
<sequence>MSLRSVSMRGGQETQLADTLTPVVEKSHSRSPLMFLEQPHPLSRTERDFWSAGKSDIPSFGCNPWDFYEKFLELKSGTILVVGNDRSTVRAIQECDVVRSSGEHDVETATLTYQSLLSIRHPNFVDVCESYVFESQVFVITEYVGFCLDDILQRSLRLSEPEIAYVISQVLAGIIFIWSRKLEHPRISTRNVFISPNGEVKIDPTDFPSSDGQSSRNMECLKTLMLRMMHATNETVKNLPAESCSAEAVSFMAATSWASPSRIYNSLFEHCDGPEASLCIV</sequence>
<dbReference type="GeneID" id="36287183"/>
<evidence type="ECO:0000256" key="4">
    <source>
        <dbReference type="SAM" id="MobiDB-lite"/>
    </source>
</evidence>
<dbReference type="PANTHER" id="PTHR45832">
    <property type="entry name" value="SERINE/THREONINE-PROTEIN KINASE SAMKA-RELATED-RELATED"/>
    <property type="match status" value="1"/>
</dbReference>
<dbReference type="VEuPathDB" id="FungiDB:GMDG_06230"/>
<evidence type="ECO:0000259" key="5">
    <source>
        <dbReference type="PROSITE" id="PS50011"/>
    </source>
</evidence>